<dbReference type="GO" id="GO:0003935">
    <property type="term" value="F:GTP cyclohydrolase II activity"/>
    <property type="evidence" value="ECO:0007669"/>
    <property type="project" value="TreeGrafter"/>
</dbReference>
<dbReference type="GO" id="GO:0005829">
    <property type="term" value="C:cytosol"/>
    <property type="evidence" value="ECO:0007669"/>
    <property type="project" value="TreeGrafter"/>
</dbReference>
<evidence type="ECO:0000256" key="12">
    <source>
        <dbReference type="RuleBase" id="RU003843"/>
    </source>
</evidence>
<evidence type="ECO:0000256" key="10">
    <source>
        <dbReference type="ARBA" id="ARBA00023239"/>
    </source>
</evidence>
<dbReference type="GO" id="GO:0000287">
    <property type="term" value="F:magnesium ion binding"/>
    <property type="evidence" value="ECO:0007669"/>
    <property type="project" value="UniProtKB-UniRule"/>
</dbReference>
<dbReference type="GO" id="GO:0030145">
    <property type="term" value="F:manganese ion binding"/>
    <property type="evidence" value="ECO:0007669"/>
    <property type="project" value="UniProtKB-UniRule"/>
</dbReference>
<feature type="binding site" evidence="11">
    <location>
        <position position="26"/>
    </location>
    <ligand>
        <name>Mg(2+)</name>
        <dbReference type="ChEBI" id="CHEBI:18420"/>
        <label>1</label>
    </ligand>
</feature>
<evidence type="ECO:0000313" key="14">
    <source>
        <dbReference type="Proteomes" id="UP000270219"/>
    </source>
</evidence>
<comment type="cofactor">
    <cofactor evidence="2">
        <name>Mn(2+)</name>
        <dbReference type="ChEBI" id="CHEBI:29035"/>
    </cofactor>
</comment>
<dbReference type="AlphaFoldDB" id="A0A498D399"/>
<dbReference type="PANTHER" id="PTHR21327">
    <property type="entry name" value="GTP CYCLOHYDROLASE II-RELATED"/>
    <property type="match status" value="1"/>
</dbReference>
<comment type="similarity">
    <text evidence="5">In the N-terminal section; belongs to the DHBP synthase family.</text>
</comment>
<evidence type="ECO:0000256" key="5">
    <source>
        <dbReference type="ARBA" id="ARBA00005520"/>
    </source>
</evidence>
<dbReference type="OrthoDB" id="9793111at2"/>
<keyword evidence="10 11" id="KW-0456">Lyase</keyword>
<feature type="binding site" evidence="11">
    <location>
        <position position="26"/>
    </location>
    <ligand>
        <name>Mg(2+)</name>
        <dbReference type="ChEBI" id="CHEBI:18420"/>
        <label>2</label>
    </ligand>
</feature>
<feature type="binding site" evidence="11">
    <location>
        <begin position="25"/>
        <end position="26"/>
    </location>
    <ligand>
        <name>D-ribulose 5-phosphate</name>
        <dbReference type="ChEBI" id="CHEBI:58121"/>
    </ligand>
</feature>
<dbReference type="EMBL" id="RCHR01000012">
    <property type="protein sequence ID" value="RLL40383.1"/>
    <property type="molecule type" value="Genomic_DNA"/>
</dbReference>
<keyword evidence="8 11" id="KW-0460">Magnesium</keyword>
<evidence type="ECO:0000256" key="8">
    <source>
        <dbReference type="ARBA" id="ARBA00022842"/>
    </source>
</evidence>
<reference evidence="13 14" key="1">
    <citation type="submission" date="2018-10" db="EMBL/GenBank/DDBJ databases">
        <title>Oceanobacillus sp. YLB-02 draft genome.</title>
        <authorList>
            <person name="Yu L."/>
        </authorList>
    </citation>
    <scope>NUCLEOTIDE SEQUENCE [LARGE SCALE GENOMIC DNA]</scope>
    <source>
        <strain evidence="13 14">YLB-02</strain>
    </source>
</reference>
<comment type="subunit">
    <text evidence="11 12">Homodimer.</text>
</comment>
<dbReference type="GO" id="GO:0008686">
    <property type="term" value="F:3,4-dihydroxy-2-butanone-4-phosphate synthase activity"/>
    <property type="evidence" value="ECO:0007669"/>
    <property type="project" value="UniProtKB-UniRule"/>
</dbReference>
<keyword evidence="7 11" id="KW-0479">Metal-binding</keyword>
<dbReference type="UniPathway" id="UPA00275">
    <property type="reaction ID" value="UER00399"/>
</dbReference>
<accession>A0A498D399</accession>
<dbReference type="Pfam" id="PF00926">
    <property type="entry name" value="DHBP_synthase"/>
    <property type="match status" value="1"/>
</dbReference>
<evidence type="ECO:0000256" key="9">
    <source>
        <dbReference type="ARBA" id="ARBA00023211"/>
    </source>
</evidence>
<name>A0A498D399_9BACI</name>
<evidence type="ECO:0000313" key="13">
    <source>
        <dbReference type="EMBL" id="RLL40383.1"/>
    </source>
</evidence>
<feature type="binding site" evidence="11">
    <location>
        <position position="30"/>
    </location>
    <ligand>
        <name>D-ribulose 5-phosphate</name>
        <dbReference type="ChEBI" id="CHEBI:58121"/>
    </ligand>
</feature>
<dbReference type="Proteomes" id="UP000270219">
    <property type="component" value="Unassembled WGS sequence"/>
</dbReference>
<dbReference type="SUPFAM" id="SSF55821">
    <property type="entry name" value="YrdC/RibB"/>
    <property type="match status" value="1"/>
</dbReference>
<comment type="catalytic activity">
    <reaction evidence="1 11 12">
        <text>D-ribulose 5-phosphate = (2S)-2-hydroxy-3-oxobutyl phosphate + formate + H(+)</text>
        <dbReference type="Rhea" id="RHEA:18457"/>
        <dbReference type="ChEBI" id="CHEBI:15378"/>
        <dbReference type="ChEBI" id="CHEBI:15740"/>
        <dbReference type="ChEBI" id="CHEBI:58121"/>
        <dbReference type="ChEBI" id="CHEBI:58830"/>
        <dbReference type="EC" id="4.1.99.12"/>
    </reaction>
</comment>
<evidence type="ECO:0000256" key="1">
    <source>
        <dbReference type="ARBA" id="ARBA00000141"/>
    </source>
</evidence>
<dbReference type="Gene3D" id="3.90.870.10">
    <property type="entry name" value="DHBP synthase"/>
    <property type="match status" value="1"/>
</dbReference>
<evidence type="ECO:0000256" key="3">
    <source>
        <dbReference type="ARBA" id="ARBA00002284"/>
    </source>
</evidence>
<feature type="site" description="Essential for catalytic activity" evidence="11">
    <location>
        <position position="123"/>
    </location>
</feature>
<dbReference type="EC" id="4.1.99.12" evidence="11 12"/>
<dbReference type="FunFam" id="3.90.870.10:FF:000001">
    <property type="entry name" value="Riboflavin biosynthesis protein RibBA"/>
    <property type="match status" value="1"/>
</dbReference>
<keyword evidence="14" id="KW-1185">Reference proteome</keyword>
<dbReference type="InterPro" id="IPR000422">
    <property type="entry name" value="DHBP_synthase_RibB"/>
</dbReference>
<evidence type="ECO:0000256" key="7">
    <source>
        <dbReference type="ARBA" id="ARBA00022723"/>
    </source>
</evidence>
<comment type="pathway">
    <text evidence="4 11 12">Cofactor biosynthesis; riboflavin biosynthesis; 2-hydroxy-3-oxobutyl phosphate from D-ribulose 5-phosphate: step 1/1.</text>
</comment>
<feature type="binding site" evidence="11">
    <location>
        <begin position="137"/>
        <end position="141"/>
    </location>
    <ligand>
        <name>D-ribulose 5-phosphate</name>
        <dbReference type="ChEBI" id="CHEBI:58121"/>
    </ligand>
</feature>
<keyword evidence="9 11" id="KW-0464">Manganese</keyword>
<dbReference type="NCBIfam" id="TIGR00506">
    <property type="entry name" value="ribB"/>
    <property type="match status" value="1"/>
</dbReference>
<dbReference type="PANTHER" id="PTHR21327:SF18">
    <property type="entry name" value="3,4-DIHYDROXY-2-BUTANONE 4-PHOSPHATE SYNTHASE"/>
    <property type="match status" value="1"/>
</dbReference>
<evidence type="ECO:0000256" key="11">
    <source>
        <dbReference type="HAMAP-Rule" id="MF_00180"/>
    </source>
</evidence>
<dbReference type="GO" id="GO:0009231">
    <property type="term" value="P:riboflavin biosynthetic process"/>
    <property type="evidence" value="ECO:0007669"/>
    <property type="project" value="UniProtKB-UniRule"/>
</dbReference>
<dbReference type="HAMAP" id="MF_00180">
    <property type="entry name" value="RibB"/>
    <property type="match status" value="1"/>
</dbReference>
<gene>
    <name evidence="11 13" type="primary">ribB</name>
    <name evidence="13" type="ORF">D8M04_19290</name>
</gene>
<proteinExistence type="inferred from homology"/>
<feature type="site" description="Essential for catalytic activity" evidence="11">
    <location>
        <position position="161"/>
    </location>
</feature>
<comment type="similarity">
    <text evidence="11 12">Belongs to the DHBP synthase family.</text>
</comment>
<comment type="function">
    <text evidence="3 11 12">Catalyzes the conversion of D-ribulose 5-phosphate to formate and 3,4-dihydroxy-2-butanone 4-phosphate.</text>
</comment>
<comment type="caution">
    <text evidence="13">The sequence shown here is derived from an EMBL/GenBank/DDBJ whole genome shotgun (WGS) entry which is preliminary data.</text>
</comment>
<evidence type="ECO:0000256" key="4">
    <source>
        <dbReference type="ARBA" id="ARBA00004904"/>
    </source>
</evidence>
<evidence type="ECO:0000256" key="2">
    <source>
        <dbReference type="ARBA" id="ARBA00001936"/>
    </source>
</evidence>
<dbReference type="InterPro" id="IPR017945">
    <property type="entry name" value="DHBP_synth_RibB-like_a/b_dom"/>
</dbReference>
<protein>
    <recommendedName>
        <fullName evidence="11 12">3,4-dihydroxy-2-butanone 4-phosphate synthase</fullName>
        <shortName evidence="11 12">DHBP synthase</shortName>
        <ecNumber evidence="11 12">4.1.99.12</ecNumber>
    </recommendedName>
</protein>
<sequence>MNTIEEAIEDLKAGKVIIVADDEDRENEGDFIALSEKATSEVINFMITHGKGLVCTPITEVRAKQLDLPMMIQDSSDPLRTAFTTSVDHIDTTTGISAKERSLTIQALTKSDTAAQDFKMPGHVFPLIAKDGGVLVRPGHTEAAVDLAYLSGAYPSGVICEIIKDDGTMARMPDLERIAEEFDLKLITIADLITYRKKQEKIYVRR</sequence>
<evidence type="ECO:0000256" key="6">
    <source>
        <dbReference type="ARBA" id="ARBA00022619"/>
    </source>
</evidence>
<feature type="binding site" evidence="11">
    <location>
        <position position="140"/>
    </location>
    <ligand>
        <name>Mg(2+)</name>
        <dbReference type="ChEBI" id="CHEBI:18420"/>
        <label>2</label>
    </ligand>
</feature>
<keyword evidence="6 11" id="KW-0686">Riboflavin biosynthesis</keyword>
<comment type="cofactor">
    <cofactor evidence="11 12">
        <name>Mg(2+)</name>
        <dbReference type="ChEBI" id="CHEBI:18420"/>
    </cofactor>
    <cofactor evidence="11 12">
        <name>Mn(2+)</name>
        <dbReference type="ChEBI" id="CHEBI:29035"/>
    </cofactor>
    <text evidence="11 12">Binds 2 divalent metal cations per subunit. Magnesium or manganese.</text>
</comment>
<organism evidence="13 14">
    <name type="scientific">Oceanobacillus piezotolerans</name>
    <dbReference type="NCBI Taxonomy" id="2448030"/>
    <lineage>
        <taxon>Bacteria</taxon>
        <taxon>Bacillati</taxon>
        <taxon>Bacillota</taxon>
        <taxon>Bacilli</taxon>
        <taxon>Bacillales</taxon>
        <taxon>Bacillaceae</taxon>
        <taxon>Oceanobacillus</taxon>
    </lineage>
</organism>